<dbReference type="Proteomes" id="UP001231189">
    <property type="component" value="Unassembled WGS sequence"/>
</dbReference>
<dbReference type="InterPro" id="IPR001584">
    <property type="entry name" value="Integrase_cat-core"/>
</dbReference>
<feature type="compositionally biased region" description="Low complexity" evidence="1">
    <location>
        <begin position="329"/>
        <end position="367"/>
    </location>
</feature>
<feature type="compositionally biased region" description="Low complexity" evidence="1">
    <location>
        <begin position="383"/>
        <end position="429"/>
    </location>
</feature>
<feature type="compositionally biased region" description="Pro residues" evidence="1">
    <location>
        <begin position="368"/>
        <end position="382"/>
    </location>
</feature>
<feature type="region of interest" description="Disordered" evidence="1">
    <location>
        <begin position="304"/>
        <end position="446"/>
    </location>
</feature>
<feature type="region of interest" description="Disordered" evidence="1">
    <location>
        <begin position="465"/>
        <end position="484"/>
    </location>
</feature>
<dbReference type="PROSITE" id="PS50994">
    <property type="entry name" value="INTEGRASE"/>
    <property type="match status" value="1"/>
</dbReference>
<organism evidence="3 4">
    <name type="scientific">Lolium multiflorum</name>
    <name type="common">Italian ryegrass</name>
    <name type="synonym">Lolium perenne subsp. multiflorum</name>
    <dbReference type="NCBI Taxonomy" id="4521"/>
    <lineage>
        <taxon>Eukaryota</taxon>
        <taxon>Viridiplantae</taxon>
        <taxon>Streptophyta</taxon>
        <taxon>Embryophyta</taxon>
        <taxon>Tracheophyta</taxon>
        <taxon>Spermatophyta</taxon>
        <taxon>Magnoliopsida</taxon>
        <taxon>Liliopsida</taxon>
        <taxon>Poales</taxon>
        <taxon>Poaceae</taxon>
        <taxon>BOP clade</taxon>
        <taxon>Pooideae</taxon>
        <taxon>Poodae</taxon>
        <taxon>Poeae</taxon>
        <taxon>Poeae Chloroplast Group 2 (Poeae type)</taxon>
        <taxon>Loliodinae</taxon>
        <taxon>Loliinae</taxon>
        <taxon>Lolium</taxon>
    </lineage>
</organism>
<dbReference type="Pfam" id="PF25597">
    <property type="entry name" value="SH3_retrovirus"/>
    <property type="match status" value="1"/>
</dbReference>
<dbReference type="Gene3D" id="3.30.420.10">
    <property type="entry name" value="Ribonuclease H-like superfamily/Ribonuclease H"/>
    <property type="match status" value="1"/>
</dbReference>
<dbReference type="GO" id="GO:0003676">
    <property type="term" value="F:nucleic acid binding"/>
    <property type="evidence" value="ECO:0007669"/>
    <property type="project" value="InterPro"/>
</dbReference>
<dbReference type="PANTHER" id="PTHR11439:SF524">
    <property type="entry name" value="RNA-DIRECTED DNA POLYMERASE, PROTEIN KINASE RLK-PELLE-DLSV FAMILY"/>
    <property type="match status" value="1"/>
</dbReference>
<keyword evidence="4" id="KW-1185">Reference proteome</keyword>
<dbReference type="GO" id="GO:0015074">
    <property type="term" value="P:DNA integration"/>
    <property type="evidence" value="ECO:0007669"/>
    <property type="project" value="InterPro"/>
</dbReference>
<gene>
    <name evidence="3" type="ORF">QYE76_001367</name>
</gene>
<protein>
    <recommendedName>
        <fullName evidence="2">Integrase catalytic domain-containing protein</fullName>
    </recommendedName>
</protein>
<dbReference type="Pfam" id="PF07727">
    <property type="entry name" value="RVT_2"/>
    <property type="match status" value="1"/>
</dbReference>
<dbReference type="EMBL" id="JAUUTY010000005">
    <property type="protein sequence ID" value="KAK1627052.1"/>
    <property type="molecule type" value="Genomic_DNA"/>
</dbReference>
<evidence type="ECO:0000313" key="3">
    <source>
        <dbReference type="EMBL" id="KAK1627052.1"/>
    </source>
</evidence>
<evidence type="ECO:0000259" key="2">
    <source>
        <dbReference type="PROSITE" id="PS50994"/>
    </source>
</evidence>
<proteinExistence type="predicted"/>
<sequence length="1198" mass="130281">MSSVSNGSNSFAYNPWTGVTATPPYAPAFTATPPPYAPAYHVAPPPYAPQQPAWDPALFAALQQAPAPGSYAGGGNWFMDTGASSHMAAHPVILDDFSHFVWTFPLRKKSDVATTLTAFYAYVSTQFGRPIHALQTDNGKEFDNVAVRTLLSSHGTIFRLTCPYTSQQNGRAERILRTLNDCIRTLLFHSHVPPTFWPDALATATLLVNLRPCRPRWNYAPHHLLYGSPPSYDGLRIFGCRCYPSIAATTPHKLAPRSVPCVFLGYPANTKGYRCYDPVSHRVFTSRHVYFDEHCFPFAQRQVVATPPSPTDGPRRRPPAPAGPPATVPSSSDSGTASSSSAAPLSSGSGAASPPSGSPSSHVSGDPTPTPAPTPASTPPASPSSLSSGAAPSSPGDAPSPGSSASTPLASPSSLSSGAAPSLLGDASSPAPPPPPPPPATGPLTRARAGIRVPSTRYPSDEYVCTASTSAPSPSTPSPLPASARAALRDPQWLAAMQDEFDALQRNQTWTLVPRPPHANIITGKWVFKHKFHPDGTLDRHKARWVVRGFRQRAGVDFTDTFAPVVKPGTIRTVLQLAVSRAWPVHQMDVSNAFLHGHLEEQVFCQQPTGFIDSAHPDHVCLLSRSLYGLKQAPRAWYQRIAAFLHQLGFRSTRSDASLFVYNNGATTAYLLLYVDDIILTASSTDLLRQITERLRAEFALKDLGPLHYFLGIEVVRRTDGFFLHQRKYAHELLDRAGMLNCKPAATPVDTKSKLSATDGSLATDASFYRSIVGALQYLTLTRPELQYAVQQVCLHMHAPRDPHWAAVKRILRYIRGTMDFGLSLHASTATDIVAYSDADWAGCPDTRRSTSGYCVYFGPSLISWSSKRQPTVSRSSAEAEYRAVANAVAEVSWLRQLLVELSCPVAKATVVYCDNVSAVYLSANPVHHRRTKHIELDIHFVREQAPGAAASSGEGGADPGGGRRSPVLLTILLGRAGGEGMVDGGCSAGVTPYMKDIVTNKRKIPNEEISTMLANYSFNGKIPKKLGDPGAVIDCNKGMVTFNVDDKEHTVYFPKRIDKNRKMKKFKFGELFKKGTTSTGRPSRASTQIRRSYNEDVIAPSFAPEEDNGAPNASSFPCYDFLRNAGILDDFFTLVNRAGLATYVGDEREQYYRLTKVFVESFKFHNAQFEPTVAFKIYDIPVTMKLEEFCRALDIAV</sequence>
<dbReference type="InterPro" id="IPR012337">
    <property type="entry name" value="RNaseH-like_sf"/>
</dbReference>
<feature type="domain" description="Integrase catalytic" evidence="2">
    <location>
        <begin position="64"/>
        <end position="229"/>
    </location>
</feature>
<dbReference type="SUPFAM" id="SSF56672">
    <property type="entry name" value="DNA/RNA polymerases"/>
    <property type="match status" value="1"/>
</dbReference>
<dbReference type="Pfam" id="PF00665">
    <property type="entry name" value="rve"/>
    <property type="match status" value="1"/>
</dbReference>
<feature type="compositionally biased region" description="Pro residues" evidence="1">
    <location>
        <begin position="430"/>
        <end position="441"/>
    </location>
</feature>
<dbReference type="InterPro" id="IPR036397">
    <property type="entry name" value="RNaseH_sf"/>
</dbReference>
<evidence type="ECO:0000313" key="4">
    <source>
        <dbReference type="Proteomes" id="UP001231189"/>
    </source>
</evidence>
<dbReference type="PANTHER" id="PTHR11439">
    <property type="entry name" value="GAG-POL-RELATED RETROTRANSPOSON"/>
    <property type="match status" value="1"/>
</dbReference>
<accession>A0AAD8RLX4</accession>
<dbReference type="InterPro" id="IPR057670">
    <property type="entry name" value="SH3_retrovirus"/>
</dbReference>
<dbReference type="InterPro" id="IPR013103">
    <property type="entry name" value="RVT_2"/>
</dbReference>
<evidence type="ECO:0000256" key="1">
    <source>
        <dbReference type="SAM" id="MobiDB-lite"/>
    </source>
</evidence>
<reference evidence="3" key="1">
    <citation type="submission" date="2023-07" db="EMBL/GenBank/DDBJ databases">
        <title>A chromosome-level genome assembly of Lolium multiflorum.</title>
        <authorList>
            <person name="Chen Y."/>
            <person name="Copetti D."/>
            <person name="Kolliker R."/>
            <person name="Studer B."/>
        </authorList>
    </citation>
    <scope>NUCLEOTIDE SEQUENCE</scope>
    <source>
        <strain evidence="3">02402/16</strain>
        <tissue evidence="3">Leaf</tissue>
    </source>
</reference>
<comment type="caution">
    <text evidence="3">The sequence shown here is derived from an EMBL/GenBank/DDBJ whole genome shotgun (WGS) entry which is preliminary data.</text>
</comment>
<name>A0AAD8RLX4_LOLMU</name>
<dbReference type="CDD" id="cd09272">
    <property type="entry name" value="RNase_HI_RT_Ty1"/>
    <property type="match status" value="1"/>
</dbReference>
<dbReference type="SUPFAM" id="SSF53098">
    <property type="entry name" value="Ribonuclease H-like"/>
    <property type="match status" value="1"/>
</dbReference>
<dbReference type="AlphaFoldDB" id="A0AAD8RLX4"/>
<dbReference type="InterPro" id="IPR043502">
    <property type="entry name" value="DNA/RNA_pol_sf"/>
</dbReference>